<dbReference type="InterPro" id="IPR000477">
    <property type="entry name" value="RT_dom"/>
</dbReference>
<feature type="region of interest" description="Disordered" evidence="7">
    <location>
        <begin position="21"/>
        <end position="52"/>
    </location>
</feature>
<protein>
    <submittedName>
        <fullName evidence="9">Reverse transcriptase domain-containing protein</fullName>
    </submittedName>
</protein>
<dbReference type="InterPro" id="IPR043502">
    <property type="entry name" value="DNA/RNA_pol_sf"/>
</dbReference>
<dbReference type="Gene3D" id="3.30.420.10">
    <property type="entry name" value="Ribonuclease H-like superfamily/Ribonuclease H"/>
    <property type="match status" value="2"/>
</dbReference>
<organism evidence="9 10">
    <name type="scientific">Tanacetum coccineum</name>
    <dbReference type="NCBI Taxonomy" id="301880"/>
    <lineage>
        <taxon>Eukaryota</taxon>
        <taxon>Viridiplantae</taxon>
        <taxon>Streptophyta</taxon>
        <taxon>Embryophyta</taxon>
        <taxon>Tracheophyta</taxon>
        <taxon>Spermatophyta</taxon>
        <taxon>Magnoliopsida</taxon>
        <taxon>eudicotyledons</taxon>
        <taxon>Gunneridae</taxon>
        <taxon>Pentapetalae</taxon>
        <taxon>asterids</taxon>
        <taxon>campanulids</taxon>
        <taxon>Asterales</taxon>
        <taxon>Asteraceae</taxon>
        <taxon>Asteroideae</taxon>
        <taxon>Anthemideae</taxon>
        <taxon>Anthemidinae</taxon>
        <taxon>Tanacetum</taxon>
    </lineage>
</organism>
<dbReference type="Pfam" id="PF13456">
    <property type="entry name" value="RVT_3"/>
    <property type="match status" value="1"/>
</dbReference>
<keyword evidence="5" id="KW-0378">Hydrolase</keyword>
<dbReference type="Pfam" id="PF00078">
    <property type="entry name" value="RVT_1"/>
    <property type="match status" value="1"/>
</dbReference>
<keyword evidence="1" id="KW-0808">Transferase</keyword>
<evidence type="ECO:0000256" key="7">
    <source>
        <dbReference type="SAM" id="MobiDB-lite"/>
    </source>
</evidence>
<evidence type="ECO:0000256" key="2">
    <source>
        <dbReference type="ARBA" id="ARBA00022695"/>
    </source>
</evidence>
<reference evidence="9" key="2">
    <citation type="submission" date="2022-01" db="EMBL/GenBank/DDBJ databases">
        <authorList>
            <person name="Yamashiro T."/>
            <person name="Shiraishi A."/>
            <person name="Satake H."/>
            <person name="Nakayama K."/>
        </authorList>
    </citation>
    <scope>NUCLEOTIDE SEQUENCE</scope>
</reference>
<dbReference type="Pfam" id="PF00665">
    <property type="entry name" value="rve"/>
    <property type="match status" value="1"/>
</dbReference>
<dbReference type="InterPro" id="IPR043128">
    <property type="entry name" value="Rev_trsase/Diguanyl_cyclase"/>
</dbReference>
<proteinExistence type="predicted"/>
<dbReference type="InterPro" id="IPR012337">
    <property type="entry name" value="RNaseH-like_sf"/>
</dbReference>
<dbReference type="SUPFAM" id="SSF53098">
    <property type="entry name" value="Ribonuclease H-like"/>
    <property type="match status" value="2"/>
</dbReference>
<keyword evidence="4" id="KW-0255">Endonuclease</keyword>
<keyword evidence="3" id="KW-0540">Nuclease</keyword>
<dbReference type="PROSITE" id="PS50994">
    <property type="entry name" value="INTEGRASE"/>
    <property type="match status" value="1"/>
</dbReference>
<keyword evidence="2" id="KW-0548">Nucleotidyltransferase</keyword>
<evidence type="ECO:0000256" key="3">
    <source>
        <dbReference type="ARBA" id="ARBA00022722"/>
    </source>
</evidence>
<dbReference type="CDD" id="cd09279">
    <property type="entry name" value="RNase_HI_like"/>
    <property type="match status" value="1"/>
</dbReference>
<dbReference type="GO" id="GO:0003964">
    <property type="term" value="F:RNA-directed DNA polymerase activity"/>
    <property type="evidence" value="ECO:0007669"/>
    <property type="project" value="UniProtKB-KW"/>
</dbReference>
<dbReference type="InterPro" id="IPR036397">
    <property type="entry name" value="RNaseH_sf"/>
</dbReference>
<dbReference type="Pfam" id="PF17917">
    <property type="entry name" value="RT_RNaseH"/>
    <property type="match status" value="1"/>
</dbReference>
<evidence type="ECO:0000256" key="4">
    <source>
        <dbReference type="ARBA" id="ARBA00022759"/>
    </source>
</evidence>
<reference evidence="9" key="1">
    <citation type="journal article" date="2022" name="Int. J. Mol. Sci.">
        <title>Draft Genome of Tanacetum Coccineum: Genomic Comparison of Closely Related Tanacetum-Family Plants.</title>
        <authorList>
            <person name="Yamashiro T."/>
            <person name="Shiraishi A."/>
            <person name="Nakayama K."/>
            <person name="Satake H."/>
        </authorList>
    </citation>
    <scope>NUCLEOTIDE SEQUENCE</scope>
</reference>
<dbReference type="InterPro" id="IPR001584">
    <property type="entry name" value="Integrase_cat-core"/>
</dbReference>
<dbReference type="SUPFAM" id="SSF56672">
    <property type="entry name" value="DNA/RNA polymerases"/>
    <property type="match status" value="1"/>
</dbReference>
<dbReference type="PANTHER" id="PTHR48475:SF2">
    <property type="entry name" value="RIBONUCLEASE H"/>
    <property type="match status" value="1"/>
</dbReference>
<evidence type="ECO:0000256" key="5">
    <source>
        <dbReference type="ARBA" id="ARBA00022801"/>
    </source>
</evidence>
<accession>A0ABQ5GRN7</accession>
<dbReference type="PANTHER" id="PTHR48475">
    <property type="entry name" value="RIBONUCLEASE H"/>
    <property type="match status" value="1"/>
</dbReference>
<evidence type="ECO:0000259" key="8">
    <source>
        <dbReference type="PROSITE" id="PS50994"/>
    </source>
</evidence>
<feature type="compositionally biased region" description="Basic residues" evidence="7">
    <location>
        <begin position="21"/>
        <end position="32"/>
    </location>
</feature>
<comment type="caution">
    <text evidence="9">The sequence shown here is derived from an EMBL/GenBank/DDBJ whole genome shotgun (WGS) entry which is preliminary data.</text>
</comment>
<feature type="domain" description="Integrase catalytic" evidence="8">
    <location>
        <begin position="831"/>
        <end position="920"/>
    </location>
</feature>
<evidence type="ECO:0000313" key="10">
    <source>
        <dbReference type="Proteomes" id="UP001151760"/>
    </source>
</evidence>
<name>A0ABQ5GRN7_9ASTR</name>
<feature type="compositionally biased region" description="Basic and acidic residues" evidence="7">
    <location>
        <begin position="33"/>
        <end position="46"/>
    </location>
</feature>
<dbReference type="EMBL" id="BQNB010018730">
    <property type="protein sequence ID" value="GJT77637.1"/>
    <property type="molecule type" value="Genomic_DNA"/>
</dbReference>
<sequence length="920" mass="104823">MMSVTTAFLRGEVAAANLTKKKAPPAWKHHERGNRSNFDKRPDFKNQHKSSRRQYRFTPLIKTPKEILAMDIVKFKAPPPMTRPAENQNKNKFCEFHGDKGHNTDECIHLRRQIEEAVKSGQLSHLVKEIKQGGRRGEQAKVAKKGEFPNKEKATAIFMVQLWQRITKQKTTQSFSADQEISFLTLEDDSGQETPIVIETEVEGHLIHRMYVDGGSASEVPLTIQRYHRSSGTQENPSGLIYRSWNDKIPVEGGIVTIRSNIIMPAECRMVAKAQSTPLPREPTATEGVKVSIHPEHPKQTITIGENLSEKGRMELCNLLKENLDIFAWKPADMTGVPRHIAEHRLNVREGCQPVRQKRRGQAPDRNKAIQEEVAKLMEAEIMREVHYHDWLSNPVMIDRNLEVYVDDLVIKSHTKREILRDIEETFHNLRKINMKLNPKKCTFGAEEGAFLGHVVSMQVPIQICGEVTPLLQDPQNMCEKSDFQWTPEAKKAFQSMKECIAELPMVTAPKPREELIIRALQAPEINYNPMEKVVLALVHATRRLRRYFQAHLVAVVTDQPIKQIMSRPGNTGRTLKWKFELEVFDITYRPRTSIRAQVLADFIAKKPDKEEPPAGVQTEEAVPEPWVLFTDGSSCLEGLGAGLILTNPEGKEFTYALRFEFDASNNEAEYEALVPGLRAEQMGVKNLIAKVDSRLVASQINGLYEAKEQSMTQYLEKSRTLIGGFKKFSIEQVLVETLKRKSIEEKEIIAIVEEEGYCWMTPLVEYLTEGTLLAKTKKARAIKIKARQYAMINGVLYKKSFLKPWLRCVGLAHAEYVVREIHEGSCNMHSGLRSVVAKWGIDISGPFWEGQGKVKFLIVAIDYFTKWIEAKPVATITGNQVKKFVWDNIVCRFGLPGEIISDNGKQFRDNPFKDWCEKL</sequence>
<dbReference type="Gene3D" id="3.30.70.270">
    <property type="match status" value="1"/>
</dbReference>
<dbReference type="InterPro" id="IPR002156">
    <property type="entry name" value="RNaseH_domain"/>
</dbReference>
<dbReference type="InterPro" id="IPR041373">
    <property type="entry name" value="RT_RNaseH"/>
</dbReference>
<keyword evidence="10" id="KW-1185">Reference proteome</keyword>
<evidence type="ECO:0000256" key="1">
    <source>
        <dbReference type="ARBA" id="ARBA00022679"/>
    </source>
</evidence>
<evidence type="ECO:0000313" key="9">
    <source>
        <dbReference type="EMBL" id="GJT77637.1"/>
    </source>
</evidence>
<evidence type="ECO:0000256" key="6">
    <source>
        <dbReference type="ARBA" id="ARBA00022918"/>
    </source>
</evidence>
<keyword evidence="6 9" id="KW-0695">RNA-directed DNA polymerase</keyword>
<gene>
    <name evidence="9" type="ORF">Tco_1044362</name>
</gene>
<dbReference type="Proteomes" id="UP001151760">
    <property type="component" value="Unassembled WGS sequence"/>
</dbReference>